<feature type="active site" evidence="3">
    <location>
        <position position="47"/>
    </location>
</feature>
<dbReference type="AlphaFoldDB" id="A0A432XUW1"/>
<accession>A0A432XUW1</accession>
<dbReference type="SUPFAM" id="SSF54506">
    <property type="entry name" value="Diaminopimelate epimerase-like"/>
    <property type="match status" value="1"/>
</dbReference>
<dbReference type="EMBL" id="PIPV01000007">
    <property type="protein sequence ID" value="RUO52525.1"/>
    <property type="molecule type" value="Genomic_DNA"/>
</dbReference>
<evidence type="ECO:0000256" key="3">
    <source>
        <dbReference type="PIRSR" id="PIRSR016184-1"/>
    </source>
</evidence>
<keyword evidence="5" id="KW-1185">Reference proteome</keyword>
<dbReference type="PANTHER" id="PTHR13774:SF17">
    <property type="entry name" value="PHENAZINE BIOSYNTHESIS-LIKE DOMAIN-CONTAINING PROTEIN"/>
    <property type="match status" value="1"/>
</dbReference>
<keyword evidence="2 4" id="KW-0413">Isomerase</keyword>
<dbReference type="PIRSF" id="PIRSF016184">
    <property type="entry name" value="PhzC_PhzF"/>
    <property type="match status" value="1"/>
</dbReference>
<dbReference type="Gene3D" id="3.10.310.10">
    <property type="entry name" value="Diaminopimelate Epimerase, Chain A, domain 1"/>
    <property type="match status" value="2"/>
</dbReference>
<dbReference type="NCBIfam" id="TIGR00654">
    <property type="entry name" value="PhzF_family"/>
    <property type="match status" value="1"/>
</dbReference>
<dbReference type="GO" id="GO:0005737">
    <property type="term" value="C:cytoplasm"/>
    <property type="evidence" value="ECO:0007669"/>
    <property type="project" value="TreeGrafter"/>
</dbReference>
<gene>
    <name evidence="4" type="ORF">CWE25_09360</name>
</gene>
<dbReference type="PANTHER" id="PTHR13774">
    <property type="entry name" value="PHENAZINE BIOSYNTHESIS PROTEIN"/>
    <property type="match status" value="1"/>
</dbReference>
<dbReference type="Proteomes" id="UP000287330">
    <property type="component" value="Unassembled WGS sequence"/>
</dbReference>
<protein>
    <submittedName>
        <fullName evidence="4">Isomerase</fullName>
    </submittedName>
</protein>
<proteinExistence type="inferred from homology"/>
<reference evidence="5" key="1">
    <citation type="journal article" date="2018" name="Front. Microbiol.">
        <title>Genome-Based Analysis Reveals the Taxonomy and Diversity of the Family Idiomarinaceae.</title>
        <authorList>
            <person name="Liu Y."/>
            <person name="Lai Q."/>
            <person name="Shao Z."/>
        </authorList>
    </citation>
    <scope>NUCLEOTIDE SEQUENCE [LARGE SCALE GENOMIC DNA]</scope>
    <source>
        <strain evidence="5">F23</strain>
    </source>
</reference>
<evidence type="ECO:0000256" key="1">
    <source>
        <dbReference type="ARBA" id="ARBA00008270"/>
    </source>
</evidence>
<comment type="similarity">
    <text evidence="1">Belongs to the PhzF family.</text>
</comment>
<dbReference type="Pfam" id="PF02567">
    <property type="entry name" value="PhzC-PhzF"/>
    <property type="match status" value="1"/>
</dbReference>
<dbReference type="OrthoDB" id="9788221at2"/>
<evidence type="ECO:0000313" key="5">
    <source>
        <dbReference type="Proteomes" id="UP000287330"/>
    </source>
</evidence>
<sequence length="261" mass="28359">MQLSLYQVDAFTEKVFGGNPAAVVPLLETPLPDAKLQQIAEENNLSETAFLTPTLSPEVFDLRWFTPAAEVDLCGHATLAAAFVVFSHLRPNITEVHFNTRSGTLSVSQATAGMMMDFPATRPQPIATDRLINEGLRAEPAELLLGFDHIAVFDSAAQVRALSPDYNALKQLSSRGVVATAADGDGFVSRCFFPKLNVNEDPVTGSAHCQLAPFWSQRLQRQRVVGTQLSARGGQVICELDGDRVKLFGQAVEYLRGTITI</sequence>
<dbReference type="GO" id="GO:0016853">
    <property type="term" value="F:isomerase activity"/>
    <property type="evidence" value="ECO:0007669"/>
    <property type="project" value="UniProtKB-KW"/>
</dbReference>
<organism evidence="4 5">
    <name type="scientific">Idiomarina fontislapidosi</name>
    <dbReference type="NCBI Taxonomy" id="263723"/>
    <lineage>
        <taxon>Bacteria</taxon>
        <taxon>Pseudomonadati</taxon>
        <taxon>Pseudomonadota</taxon>
        <taxon>Gammaproteobacteria</taxon>
        <taxon>Alteromonadales</taxon>
        <taxon>Idiomarinaceae</taxon>
        <taxon>Idiomarina</taxon>
    </lineage>
</organism>
<name>A0A432XUW1_9GAMM</name>
<dbReference type="RefSeq" id="WP_110575034.1">
    <property type="nucleotide sequence ID" value="NZ_PIPV01000007.1"/>
</dbReference>
<comment type="caution">
    <text evidence="4">The sequence shown here is derived from an EMBL/GenBank/DDBJ whole genome shotgun (WGS) entry which is preliminary data.</text>
</comment>
<evidence type="ECO:0000313" key="4">
    <source>
        <dbReference type="EMBL" id="RUO52525.1"/>
    </source>
</evidence>
<dbReference type="InterPro" id="IPR003719">
    <property type="entry name" value="Phenazine_PhzF-like"/>
</dbReference>
<evidence type="ECO:0000256" key="2">
    <source>
        <dbReference type="ARBA" id="ARBA00023235"/>
    </source>
</evidence>